<feature type="chain" id="PRO_5016333239" evidence="1">
    <location>
        <begin position="25"/>
        <end position="66"/>
    </location>
</feature>
<dbReference type="EMBL" id="QICN01000001">
    <property type="protein sequence ID" value="PXV71085.1"/>
    <property type="molecule type" value="Genomic_DNA"/>
</dbReference>
<reference evidence="2 3" key="1">
    <citation type="submission" date="2018-04" db="EMBL/GenBank/DDBJ databases">
        <title>Genomic Encyclopedia of Type Strains, Phase IV (KMG-IV): sequencing the most valuable type-strain genomes for metagenomic binning, comparative biology and taxonomic classification.</title>
        <authorList>
            <person name="Goeker M."/>
        </authorList>
    </citation>
    <scope>NUCLEOTIDE SEQUENCE [LARGE SCALE GENOMIC DNA]</scope>
    <source>
        <strain evidence="2 3">DSM 104150</strain>
    </source>
</reference>
<evidence type="ECO:0000313" key="2">
    <source>
        <dbReference type="EMBL" id="PXV71085.1"/>
    </source>
</evidence>
<dbReference type="Proteomes" id="UP000248330">
    <property type="component" value="Unassembled WGS sequence"/>
</dbReference>
<name>A0A318EJ20_9GAMM</name>
<dbReference type="PROSITE" id="PS51257">
    <property type="entry name" value="PROKAR_LIPOPROTEIN"/>
    <property type="match status" value="1"/>
</dbReference>
<sequence length="66" mass="7137">MTRAKFLAALLVAGLAAGCASQPATVGAYGDPWVDRDRVAAVEREARRTGVEVRWVNPPTRRDARS</sequence>
<feature type="signal peptide" evidence="1">
    <location>
        <begin position="1"/>
        <end position="24"/>
    </location>
</feature>
<proteinExistence type="predicted"/>
<organism evidence="2 3">
    <name type="scientific">Sinimarinibacterium flocculans</name>
    <dbReference type="NCBI Taxonomy" id="985250"/>
    <lineage>
        <taxon>Bacteria</taxon>
        <taxon>Pseudomonadati</taxon>
        <taxon>Pseudomonadota</taxon>
        <taxon>Gammaproteobacteria</taxon>
        <taxon>Nevskiales</taxon>
        <taxon>Nevskiaceae</taxon>
        <taxon>Sinimarinibacterium</taxon>
    </lineage>
</organism>
<dbReference type="AlphaFoldDB" id="A0A318EJ20"/>
<dbReference type="RefSeq" id="WP_110263238.1">
    <property type="nucleotide sequence ID" value="NZ_CAKZQT010000031.1"/>
</dbReference>
<protein>
    <submittedName>
        <fullName evidence="2">Uncharacterized protein</fullName>
    </submittedName>
</protein>
<keyword evidence="1" id="KW-0732">Signal</keyword>
<comment type="caution">
    <text evidence="2">The sequence shown here is derived from an EMBL/GenBank/DDBJ whole genome shotgun (WGS) entry which is preliminary data.</text>
</comment>
<keyword evidence="3" id="KW-1185">Reference proteome</keyword>
<gene>
    <name evidence="2" type="ORF">C8D93_101124</name>
</gene>
<evidence type="ECO:0000313" key="3">
    <source>
        <dbReference type="Proteomes" id="UP000248330"/>
    </source>
</evidence>
<accession>A0A318EJ20</accession>
<evidence type="ECO:0000256" key="1">
    <source>
        <dbReference type="SAM" id="SignalP"/>
    </source>
</evidence>